<dbReference type="SUPFAM" id="SSF51430">
    <property type="entry name" value="NAD(P)-linked oxidoreductase"/>
    <property type="match status" value="1"/>
</dbReference>
<comment type="similarity">
    <text evidence="2">Belongs to the aldo/keto reductase family. Glutamate--cysteine ligase light chain subfamily.</text>
</comment>
<keyword evidence="4" id="KW-0317">Glutathione biosynthesis</keyword>
<evidence type="ECO:0000256" key="4">
    <source>
        <dbReference type="ARBA" id="ARBA00022684"/>
    </source>
</evidence>
<evidence type="ECO:0000313" key="10">
    <source>
        <dbReference type="EMBL" id="CAB3982759.1"/>
    </source>
</evidence>
<evidence type="ECO:0000256" key="1">
    <source>
        <dbReference type="ARBA" id="ARBA00005006"/>
    </source>
</evidence>
<sequence>MSNAVAMNECQNGNGHCCEENKDHCVNGKIFQTAKQMYIHTGNLTNWSRSNSKVVKSTTEEICERVITTVNSCTADKDERFSKQECVRFVNSALVEKVKSEERNTLKVSVKLFINEEKPHNIQEAIFRDLTELGVDYIDVVVLSIPPFLCADTQFSVIKPMWKELEKLVEQSYVGDIAVCDFSMEALKQLNKFAKIKPVYDQINLASCCVMPQ</sequence>
<evidence type="ECO:0000256" key="7">
    <source>
        <dbReference type="ARBA" id="ARBA00031732"/>
    </source>
</evidence>
<dbReference type="GO" id="GO:0016874">
    <property type="term" value="F:ligase activity"/>
    <property type="evidence" value="ECO:0007669"/>
    <property type="project" value="UniProtKB-KW"/>
</dbReference>
<feature type="domain" description="NADP-dependent oxidoreductase" evidence="9">
    <location>
        <begin position="89"/>
        <end position="205"/>
    </location>
</feature>
<protein>
    <recommendedName>
        <fullName evidence="7">GCS light chain</fullName>
    </recommendedName>
    <alternativeName>
        <fullName evidence="5">Gamma-ECS regulatory subunit</fullName>
    </alternativeName>
    <alternativeName>
        <fullName evidence="8">Gamma-glutamylcysteine synthetase regulatory subunit</fullName>
    </alternativeName>
    <alternativeName>
        <fullName evidence="6">Glutamate--cysteine ligase modifier subunit</fullName>
    </alternativeName>
</protein>
<dbReference type="InterPro" id="IPR032963">
    <property type="entry name" value="Gclm"/>
</dbReference>
<feature type="non-terminal residue" evidence="10">
    <location>
        <position position="213"/>
    </location>
</feature>
<evidence type="ECO:0000256" key="8">
    <source>
        <dbReference type="ARBA" id="ARBA00032926"/>
    </source>
</evidence>
<dbReference type="GO" id="GO:0017109">
    <property type="term" value="C:glutamate-cysteine ligase complex"/>
    <property type="evidence" value="ECO:0007669"/>
    <property type="project" value="TreeGrafter"/>
</dbReference>
<dbReference type="Proteomes" id="UP001152795">
    <property type="component" value="Unassembled WGS sequence"/>
</dbReference>
<dbReference type="GO" id="GO:0030234">
    <property type="term" value="F:enzyme regulator activity"/>
    <property type="evidence" value="ECO:0007669"/>
    <property type="project" value="TreeGrafter"/>
</dbReference>
<comment type="caution">
    <text evidence="10">The sequence shown here is derived from an EMBL/GenBank/DDBJ whole genome shotgun (WGS) entry which is preliminary data.</text>
</comment>
<keyword evidence="10" id="KW-0436">Ligase</keyword>
<evidence type="ECO:0000313" key="11">
    <source>
        <dbReference type="Proteomes" id="UP001152795"/>
    </source>
</evidence>
<dbReference type="Gene3D" id="3.20.20.100">
    <property type="entry name" value="NADP-dependent oxidoreductase domain"/>
    <property type="match status" value="1"/>
</dbReference>
<dbReference type="AlphaFoldDB" id="A0A6S7G1T0"/>
<dbReference type="InterPro" id="IPR036812">
    <property type="entry name" value="NAD(P)_OxRdtase_dom_sf"/>
</dbReference>
<proteinExistence type="inferred from homology"/>
<name>A0A6S7G1T0_PARCT</name>
<accession>A0A6S7G1T0</accession>
<dbReference type="InterPro" id="IPR023210">
    <property type="entry name" value="NADP_OxRdtase_dom"/>
</dbReference>
<dbReference type="EMBL" id="CACRXK020000538">
    <property type="protein sequence ID" value="CAB3982759.1"/>
    <property type="molecule type" value="Genomic_DNA"/>
</dbReference>
<evidence type="ECO:0000256" key="5">
    <source>
        <dbReference type="ARBA" id="ARBA00030406"/>
    </source>
</evidence>
<comment type="pathway">
    <text evidence="1">Sulfur metabolism; glutathione biosynthesis; glutathione from L-cysteine and L-glutamate: step 1/2.</text>
</comment>
<dbReference type="OrthoDB" id="5596051at2759"/>
<evidence type="ECO:0000259" key="9">
    <source>
        <dbReference type="Pfam" id="PF00248"/>
    </source>
</evidence>
<reference evidence="10" key="1">
    <citation type="submission" date="2020-04" db="EMBL/GenBank/DDBJ databases">
        <authorList>
            <person name="Alioto T."/>
            <person name="Alioto T."/>
            <person name="Gomez Garrido J."/>
        </authorList>
    </citation>
    <scope>NUCLEOTIDE SEQUENCE</scope>
    <source>
        <strain evidence="10">A484AB</strain>
    </source>
</reference>
<dbReference type="UniPathway" id="UPA00142">
    <property type="reaction ID" value="UER00209"/>
</dbReference>
<dbReference type="GO" id="GO:0035226">
    <property type="term" value="F:glutamate-cysteine ligase catalytic subunit binding"/>
    <property type="evidence" value="ECO:0007669"/>
    <property type="project" value="InterPro"/>
</dbReference>
<comment type="subunit">
    <text evidence="3">Heterodimer of a catalytic heavy chain and a regulatory light chain.</text>
</comment>
<gene>
    <name evidence="10" type="ORF">PACLA_8A011193</name>
</gene>
<evidence type="ECO:0000256" key="6">
    <source>
        <dbReference type="ARBA" id="ARBA00031154"/>
    </source>
</evidence>
<evidence type="ECO:0000256" key="2">
    <source>
        <dbReference type="ARBA" id="ARBA00008612"/>
    </source>
</evidence>
<evidence type="ECO:0000256" key="3">
    <source>
        <dbReference type="ARBA" id="ARBA00011532"/>
    </source>
</evidence>
<dbReference type="PANTHER" id="PTHR13295:SF4">
    <property type="entry name" value="GLUTAMATE--CYSTEINE LIGASE REGULATORY SUBUNIT"/>
    <property type="match status" value="1"/>
</dbReference>
<dbReference type="Pfam" id="PF00248">
    <property type="entry name" value="Aldo_ket_red"/>
    <property type="match status" value="1"/>
</dbReference>
<organism evidence="10 11">
    <name type="scientific">Paramuricea clavata</name>
    <name type="common">Red gorgonian</name>
    <name type="synonym">Violescent sea-whip</name>
    <dbReference type="NCBI Taxonomy" id="317549"/>
    <lineage>
        <taxon>Eukaryota</taxon>
        <taxon>Metazoa</taxon>
        <taxon>Cnidaria</taxon>
        <taxon>Anthozoa</taxon>
        <taxon>Octocorallia</taxon>
        <taxon>Malacalcyonacea</taxon>
        <taxon>Plexauridae</taxon>
        <taxon>Paramuricea</taxon>
    </lineage>
</organism>
<dbReference type="PANTHER" id="PTHR13295">
    <property type="entry name" value="GLUTAMATE CYSTEINE LIGASE REGULATORY SUBUNIT"/>
    <property type="match status" value="1"/>
</dbReference>
<dbReference type="GO" id="GO:0006750">
    <property type="term" value="P:glutathione biosynthetic process"/>
    <property type="evidence" value="ECO:0007669"/>
    <property type="project" value="UniProtKB-UniPathway"/>
</dbReference>
<keyword evidence="11" id="KW-1185">Reference proteome</keyword>